<feature type="transmembrane region" description="Helical" evidence="1">
    <location>
        <begin position="103"/>
        <end position="123"/>
    </location>
</feature>
<feature type="transmembrane region" description="Helical" evidence="1">
    <location>
        <begin position="27"/>
        <end position="49"/>
    </location>
</feature>
<keyword evidence="4" id="KW-1185">Reference proteome</keyword>
<organism evidence="3 4">
    <name type="scientific">Floridaenema evergladense BLCC-F167</name>
    <dbReference type="NCBI Taxonomy" id="3153639"/>
    <lineage>
        <taxon>Bacteria</taxon>
        <taxon>Bacillati</taxon>
        <taxon>Cyanobacteriota</taxon>
        <taxon>Cyanophyceae</taxon>
        <taxon>Oscillatoriophycideae</taxon>
        <taxon>Aerosakkonematales</taxon>
        <taxon>Aerosakkonemataceae</taxon>
        <taxon>Floridanema</taxon>
        <taxon>Floridanema evergladense</taxon>
    </lineage>
</organism>
<gene>
    <name evidence="3" type="ORF">ACE1CA_31340</name>
</gene>
<feature type="transmembrane region" description="Helical" evidence="1">
    <location>
        <begin position="169"/>
        <end position="192"/>
    </location>
</feature>
<keyword evidence="1" id="KW-1133">Transmembrane helix</keyword>
<sequence>MENLWSNFQEIILNQSKTVGGVELFKIAIVVVILLSSQVFKQIFFSIIVARIEQLTKLTNSKLDDRLIAVIKPPLGWFIFFLTCWVVPLLLTEELGDNLTQTISKFLSFAIIATVSYTIFELAPLLGEVAGKLTVRTETELDDLIVPYLPKLFQIAAVLLVVLKGSEVILGVSATAIVGILGGAGIAFGLLIKDVIYDWCCTVIIYADNLYRKGDKLIVTDSDIDGQVEVLDIGLRSTKLGLIETNSIRKIPNSQMIRGIVENRSQKINAEQLT</sequence>
<feature type="transmembrane region" description="Helical" evidence="1">
    <location>
        <begin position="70"/>
        <end position="91"/>
    </location>
</feature>
<keyword evidence="1" id="KW-0472">Membrane</keyword>
<evidence type="ECO:0000313" key="4">
    <source>
        <dbReference type="Proteomes" id="UP001576780"/>
    </source>
</evidence>
<protein>
    <submittedName>
        <fullName evidence="3">Mechanosensitive ion channel domain-containing protein</fullName>
    </submittedName>
</protein>
<dbReference type="Pfam" id="PF00924">
    <property type="entry name" value="MS_channel_2nd"/>
    <property type="match status" value="1"/>
</dbReference>
<dbReference type="PANTHER" id="PTHR30566">
    <property type="entry name" value="YNAI-RELATED MECHANOSENSITIVE ION CHANNEL"/>
    <property type="match status" value="1"/>
</dbReference>
<feature type="domain" description="Mechanosensitive ion channel MscS" evidence="2">
    <location>
        <begin position="202"/>
        <end position="265"/>
    </location>
</feature>
<proteinExistence type="predicted"/>
<dbReference type="RefSeq" id="WP_413281296.1">
    <property type="nucleotide sequence ID" value="NZ_JBHFNT010000288.1"/>
</dbReference>
<dbReference type="InterPro" id="IPR006685">
    <property type="entry name" value="MscS_channel_2nd"/>
</dbReference>
<name>A0ABV4WV99_9CYAN</name>
<keyword evidence="1" id="KW-0812">Transmembrane</keyword>
<reference evidence="3 4" key="1">
    <citation type="submission" date="2024-09" db="EMBL/GenBank/DDBJ databases">
        <title>Floridaenema gen nov. (Aerosakkonemataceae, Aerosakkonematales ord. nov., Cyanobacteria) from benthic tropical and subtropical fresh waters, with the description of four new species.</title>
        <authorList>
            <person name="Moretto J.A."/>
            <person name="Berthold D.E."/>
            <person name="Lefler F.W."/>
            <person name="Huang I.-S."/>
            <person name="Laughinghouse H. IV."/>
        </authorList>
    </citation>
    <scope>NUCLEOTIDE SEQUENCE [LARGE SCALE GENOMIC DNA]</scope>
    <source>
        <strain evidence="3 4">BLCC-F167</strain>
    </source>
</reference>
<dbReference type="PANTHER" id="PTHR30566:SF5">
    <property type="entry name" value="MECHANOSENSITIVE ION CHANNEL PROTEIN 1, MITOCHONDRIAL-RELATED"/>
    <property type="match status" value="1"/>
</dbReference>
<comment type="caution">
    <text evidence="3">The sequence shown here is derived from an EMBL/GenBank/DDBJ whole genome shotgun (WGS) entry which is preliminary data.</text>
</comment>
<accession>A0ABV4WV99</accession>
<evidence type="ECO:0000313" key="3">
    <source>
        <dbReference type="EMBL" id="MFB2839008.1"/>
    </source>
</evidence>
<evidence type="ECO:0000259" key="2">
    <source>
        <dbReference type="Pfam" id="PF00924"/>
    </source>
</evidence>
<dbReference type="Proteomes" id="UP001576780">
    <property type="component" value="Unassembled WGS sequence"/>
</dbReference>
<evidence type="ECO:0000256" key="1">
    <source>
        <dbReference type="SAM" id="Phobius"/>
    </source>
</evidence>
<feature type="transmembrane region" description="Helical" evidence="1">
    <location>
        <begin position="144"/>
        <end position="163"/>
    </location>
</feature>
<dbReference type="EMBL" id="JBHFNT010000288">
    <property type="protein sequence ID" value="MFB2839008.1"/>
    <property type="molecule type" value="Genomic_DNA"/>
</dbReference>